<dbReference type="EMBL" id="CM002799">
    <property type="protein sequence ID" value="KZN88965.1"/>
    <property type="molecule type" value="Genomic_DNA"/>
</dbReference>
<dbReference type="InterPro" id="IPR014752">
    <property type="entry name" value="Arrestin-like_C"/>
</dbReference>
<dbReference type="Gene3D" id="2.60.40.640">
    <property type="match status" value="1"/>
</dbReference>
<accession>A0A167U6C6</accession>
<proteinExistence type="predicted"/>
<gene>
    <name evidence="1" type="ORF">EN45_075580</name>
</gene>
<dbReference type="Proteomes" id="UP000076449">
    <property type="component" value="Chromosome II"/>
</dbReference>
<evidence type="ECO:0000313" key="1">
    <source>
        <dbReference type="EMBL" id="KZN88965.1"/>
    </source>
</evidence>
<reference evidence="1" key="1">
    <citation type="journal article" date="2014" name="Genome Announc.">
        <title>Complete sequencing and chromosome-scale genome assembly of the industrial progenitor strain P2niaD18 from the penicillin producer Penicillium chrysogenum.</title>
        <authorList>
            <person name="Specht T."/>
            <person name="Dahlmann T.A."/>
            <person name="Zadra I."/>
            <person name="Kurnsteiner H."/>
            <person name="Kuck U."/>
        </authorList>
    </citation>
    <scope>NUCLEOTIDE SEQUENCE [LARGE SCALE GENOMIC DNA]</scope>
    <source>
        <strain evidence="1">P2niaD18</strain>
    </source>
</reference>
<protein>
    <submittedName>
        <fullName evidence="1">Uncharacterized protein</fullName>
    </submittedName>
</protein>
<sequence>MQLSNVEFVVNSSFDSPTFKTHDTIDGEIIFIPHQEPNIEDITITFKGMMRVQVENMNTHLALPFNSLQKPFLSMDMAIYDYFEDTNTLKPCKSHRLPFKLIIPEELPIHACRHPGAATFTGKLVACSAQPPAIQLQSLQPTNTDASTPLRIDLRFDSADLNQSPPIVLAAEFQLLAMAFFGLEA</sequence>
<organism evidence="1">
    <name type="scientific">Penicillium chrysogenum</name>
    <name type="common">Penicillium notatum</name>
    <dbReference type="NCBI Taxonomy" id="5076"/>
    <lineage>
        <taxon>Eukaryota</taxon>
        <taxon>Fungi</taxon>
        <taxon>Dikarya</taxon>
        <taxon>Ascomycota</taxon>
        <taxon>Pezizomycotina</taxon>
        <taxon>Eurotiomycetes</taxon>
        <taxon>Eurotiomycetidae</taxon>
        <taxon>Eurotiales</taxon>
        <taxon>Aspergillaceae</taxon>
        <taxon>Penicillium</taxon>
        <taxon>Penicillium chrysogenum species complex</taxon>
    </lineage>
</organism>
<name>A0A167U6C6_PENCH</name>
<dbReference type="AlphaFoldDB" id="A0A167U6C6"/>